<evidence type="ECO:0000313" key="2">
    <source>
        <dbReference type="EMBL" id="EOY14524.1"/>
    </source>
</evidence>
<dbReference type="EMBL" id="CM001886">
    <property type="protein sequence ID" value="EOY14524.1"/>
    <property type="molecule type" value="Genomic_DNA"/>
</dbReference>
<name>A0A061FJ49_THECC</name>
<dbReference type="HOGENOM" id="CLU_2445251_0_0_1"/>
<evidence type="ECO:0000256" key="1">
    <source>
        <dbReference type="SAM" id="MobiDB-lite"/>
    </source>
</evidence>
<keyword evidence="3" id="KW-1185">Reference proteome</keyword>
<organism evidence="2 3">
    <name type="scientific">Theobroma cacao</name>
    <name type="common">Cacao</name>
    <name type="synonym">Cocoa</name>
    <dbReference type="NCBI Taxonomy" id="3641"/>
    <lineage>
        <taxon>Eukaryota</taxon>
        <taxon>Viridiplantae</taxon>
        <taxon>Streptophyta</taxon>
        <taxon>Embryophyta</taxon>
        <taxon>Tracheophyta</taxon>
        <taxon>Spermatophyta</taxon>
        <taxon>Magnoliopsida</taxon>
        <taxon>eudicotyledons</taxon>
        <taxon>Gunneridae</taxon>
        <taxon>Pentapetalae</taxon>
        <taxon>rosids</taxon>
        <taxon>malvids</taxon>
        <taxon>Malvales</taxon>
        <taxon>Malvaceae</taxon>
        <taxon>Byttnerioideae</taxon>
        <taxon>Theobroma</taxon>
    </lineage>
</organism>
<reference evidence="2 3" key="1">
    <citation type="journal article" date="2013" name="Genome Biol.">
        <title>The genome sequence of the most widely cultivated cacao type and its use to identify candidate genes regulating pod color.</title>
        <authorList>
            <person name="Motamayor J.C."/>
            <person name="Mockaitis K."/>
            <person name="Schmutz J."/>
            <person name="Haiminen N."/>
            <person name="Iii D.L."/>
            <person name="Cornejo O."/>
            <person name="Findley S.D."/>
            <person name="Zheng P."/>
            <person name="Utro F."/>
            <person name="Royaert S."/>
            <person name="Saski C."/>
            <person name="Jenkins J."/>
            <person name="Podicheti R."/>
            <person name="Zhao M."/>
            <person name="Scheffler B.E."/>
            <person name="Stack J.C."/>
            <person name="Feltus F.A."/>
            <person name="Mustiga G.M."/>
            <person name="Amores F."/>
            <person name="Phillips W."/>
            <person name="Marelli J.P."/>
            <person name="May G.D."/>
            <person name="Shapiro H."/>
            <person name="Ma J."/>
            <person name="Bustamante C.D."/>
            <person name="Schnell R.J."/>
            <person name="Main D."/>
            <person name="Gilbert D."/>
            <person name="Parida L."/>
            <person name="Kuhn D.N."/>
        </authorList>
    </citation>
    <scope>NUCLEOTIDE SEQUENCE [LARGE SCALE GENOMIC DNA]</scope>
    <source>
        <strain evidence="3">cv. Matina 1-6</strain>
    </source>
</reference>
<sequence>MVSWVKIFLVQQARLMIPRRHLLSDQVNKTNSKGLQISGRNLNGEKALSPGAESLSPEISSLQLLPMTPNFQTGSSLWESVNPSFSVNIK</sequence>
<feature type="region of interest" description="Disordered" evidence="1">
    <location>
        <begin position="34"/>
        <end position="53"/>
    </location>
</feature>
<gene>
    <name evidence="2" type="ORF">TCM_033879</name>
</gene>
<evidence type="ECO:0000313" key="3">
    <source>
        <dbReference type="Proteomes" id="UP000026915"/>
    </source>
</evidence>
<protein>
    <submittedName>
        <fullName evidence="2">Uncharacterized protein</fullName>
    </submittedName>
</protein>
<dbReference type="InParanoid" id="A0A061FJ49"/>
<dbReference type="Proteomes" id="UP000026915">
    <property type="component" value="Chromosome 8"/>
</dbReference>
<dbReference type="AlphaFoldDB" id="A0A061FJ49"/>
<accession>A0A061FJ49</accession>
<dbReference type="Gramene" id="EOY14524">
    <property type="protein sequence ID" value="EOY14524"/>
    <property type="gene ID" value="TCM_033879"/>
</dbReference>
<proteinExistence type="predicted"/>